<name>A0A9D4H2J6_DREPO</name>
<evidence type="ECO:0000256" key="1">
    <source>
        <dbReference type="SAM" id="MobiDB-lite"/>
    </source>
</evidence>
<gene>
    <name evidence="2" type="ORF">DPMN_130187</name>
</gene>
<dbReference type="AlphaFoldDB" id="A0A9D4H2J6"/>
<evidence type="ECO:0000313" key="2">
    <source>
        <dbReference type="EMBL" id="KAH3828234.1"/>
    </source>
</evidence>
<organism evidence="2 3">
    <name type="scientific">Dreissena polymorpha</name>
    <name type="common">Zebra mussel</name>
    <name type="synonym">Mytilus polymorpha</name>
    <dbReference type="NCBI Taxonomy" id="45954"/>
    <lineage>
        <taxon>Eukaryota</taxon>
        <taxon>Metazoa</taxon>
        <taxon>Spiralia</taxon>
        <taxon>Lophotrochozoa</taxon>
        <taxon>Mollusca</taxon>
        <taxon>Bivalvia</taxon>
        <taxon>Autobranchia</taxon>
        <taxon>Heteroconchia</taxon>
        <taxon>Euheterodonta</taxon>
        <taxon>Imparidentia</taxon>
        <taxon>Neoheterodontei</taxon>
        <taxon>Myida</taxon>
        <taxon>Dreissenoidea</taxon>
        <taxon>Dreissenidae</taxon>
        <taxon>Dreissena</taxon>
    </lineage>
</organism>
<protein>
    <submittedName>
        <fullName evidence="2">Uncharacterized protein</fullName>
    </submittedName>
</protein>
<dbReference type="EMBL" id="JAIWYP010000005">
    <property type="protein sequence ID" value="KAH3828234.1"/>
    <property type="molecule type" value="Genomic_DNA"/>
</dbReference>
<dbReference type="Proteomes" id="UP000828390">
    <property type="component" value="Unassembled WGS sequence"/>
</dbReference>
<sequence length="109" mass="12722">MIFEQKKGNYASIRFDKLYINNDIYKFYDNSQSVERIASRRSFQPRAHRPRGYNNNRSDERRFADHQGEIPRGPSVTDDNLSPLVTDDLFAYRSDISEDDDTPSQSIIA</sequence>
<proteinExistence type="predicted"/>
<reference evidence="2" key="1">
    <citation type="journal article" date="2019" name="bioRxiv">
        <title>The Genome of the Zebra Mussel, Dreissena polymorpha: A Resource for Invasive Species Research.</title>
        <authorList>
            <person name="McCartney M.A."/>
            <person name="Auch B."/>
            <person name="Kono T."/>
            <person name="Mallez S."/>
            <person name="Zhang Y."/>
            <person name="Obille A."/>
            <person name="Becker A."/>
            <person name="Abrahante J.E."/>
            <person name="Garbe J."/>
            <person name="Badalamenti J.P."/>
            <person name="Herman A."/>
            <person name="Mangelson H."/>
            <person name="Liachko I."/>
            <person name="Sullivan S."/>
            <person name="Sone E.D."/>
            <person name="Koren S."/>
            <person name="Silverstein K.A.T."/>
            <person name="Beckman K.B."/>
            <person name="Gohl D.M."/>
        </authorList>
    </citation>
    <scope>NUCLEOTIDE SEQUENCE</scope>
    <source>
        <strain evidence="2">Duluth1</strain>
        <tissue evidence="2">Whole animal</tissue>
    </source>
</reference>
<comment type="caution">
    <text evidence="2">The sequence shown here is derived from an EMBL/GenBank/DDBJ whole genome shotgun (WGS) entry which is preliminary data.</text>
</comment>
<evidence type="ECO:0000313" key="3">
    <source>
        <dbReference type="Proteomes" id="UP000828390"/>
    </source>
</evidence>
<feature type="compositionally biased region" description="Basic and acidic residues" evidence="1">
    <location>
        <begin position="57"/>
        <end position="69"/>
    </location>
</feature>
<reference evidence="2" key="2">
    <citation type="submission" date="2020-11" db="EMBL/GenBank/DDBJ databases">
        <authorList>
            <person name="McCartney M.A."/>
            <person name="Auch B."/>
            <person name="Kono T."/>
            <person name="Mallez S."/>
            <person name="Becker A."/>
            <person name="Gohl D.M."/>
            <person name="Silverstein K.A.T."/>
            <person name="Koren S."/>
            <person name="Bechman K.B."/>
            <person name="Herman A."/>
            <person name="Abrahante J.E."/>
            <person name="Garbe J."/>
        </authorList>
    </citation>
    <scope>NUCLEOTIDE SEQUENCE</scope>
    <source>
        <strain evidence="2">Duluth1</strain>
        <tissue evidence="2">Whole animal</tissue>
    </source>
</reference>
<accession>A0A9D4H2J6</accession>
<keyword evidence="3" id="KW-1185">Reference proteome</keyword>
<feature type="region of interest" description="Disordered" evidence="1">
    <location>
        <begin position="40"/>
        <end position="82"/>
    </location>
</feature>